<proteinExistence type="predicted"/>
<gene>
    <name evidence="1" type="ORF">LE_TR5987_c1_g1_i1_g.21962</name>
</gene>
<evidence type="ECO:0000313" key="1">
    <source>
        <dbReference type="EMBL" id="JAU59997.1"/>
    </source>
</evidence>
<dbReference type="AlphaFoldDB" id="A0A1J3GY13"/>
<name>A0A1J3GY13_NOCCA</name>
<dbReference type="EMBL" id="GEVL01017344">
    <property type="protein sequence ID" value="JAU59997.1"/>
    <property type="molecule type" value="Transcribed_RNA"/>
</dbReference>
<reference evidence="1" key="1">
    <citation type="submission" date="2016-07" db="EMBL/GenBank/DDBJ databases">
        <title>De novo transcriptome assembly of four accessions of the metal hyperaccumulator plant Noccaea caerulescens.</title>
        <authorList>
            <person name="Blande D."/>
            <person name="Halimaa P."/>
            <person name="Tervahauta A.I."/>
            <person name="Aarts M.G."/>
            <person name="Karenlampi S.O."/>
        </authorList>
    </citation>
    <scope>NUCLEOTIDE SEQUENCE</scope>
</reference>
<protein>
    <recommendedName>
        <fullName evidence="2">DUF223 domain-containing protein</fullName>
    </recommendedName>
</protein>
<accession>A0A1J3GY13</accession>
<organism evidence="1">
    <name type="scientific">Noccaea caerulescens</name>
    <name type="common">Alpine penny-cress</name>
    <name type="synonym">Thlaspi caerulescens</name>
    <dbReference type="NCBI Taxonomy" id="107243"/>
    <lineage>
        <taxon>Eukaryota</taxon>
        <taxon>Viridiplantae</taxon>
        <taxon>Streptophyta</taxon>
        <taxon>Embryophyta</taxon>
        <taxon>Tracheophyta</taxon>
        <taxon>Spermatophyta</taxon>
        <taxon>Magnoliopsida</taxon>
        <taxon>eudicotyledons</taxon>
        <taxon>Gunneridae</taxon>
        <taxon>Pentapetalae</taxon>
        <taxon>rosids</taxon>
        <taxon>malvids</taxon>
        <taxon>Brassicales</taxon>
        <taxon>Brassicaceae</taxon>
        <taxon>Coluteocarpeae</taxon>
        <taxon>Noccaea</taxon>
    </lineage>
</organism>
<sequence length="156" mass="18017">MASEALSPSVKPLTFQILDKIEGQFCKEEAVVRLLHFWEARNFNKGNVLMVIQVLLLHSEFRDSSRRTASSRHEDNLNCNSVYKLKKFMVRPAKTLYMVSDYKHTICFTYLTTMDPVVVDGEANIDAQKFRIRVFNDFAPIADGDFDMFDVIGQLR</sequence>
<evidence type="ECO:0008006" key="2">
    <source>
        <dbReference type="Google" id="ProtNLM"/>
    </source>
</evidence>